<gene>
    <name evidence="4" type="ORF">JK358_23260</name>
</gene>
<dbReference type="InterPro" id="IPR002051">
    <property type="entry name" value="Haem_Oase"/>
</dbReference>
<evidence type="ECO:0000256" key="1">
    <source>
        <dbReference type="ARBA" id="ARBA00022617"/>
    </source>
</evidence>
<dbReference type="InterPro" id="IPR016053">
    <property type="entry name" value="Haem_Oase-like"/>
</dbReference>
<keyword evidence="1" id="KW-0349">Heme</keyword>
<keyword evidence="2" id="KW-0479">Metal-binding</keyword>
<evidence type="ECO:0000313" key="5">
    <source>
        <dbReference type="Proteomes" id="UP000602198"/>
    </source>
</evidence>
<keyword evidence="3" id="KW-0408">Iron</keyword>
<dbReference type="InterPro" id="IPR016084">
    <property type="entry name" value="Haem_Oase-like_multi-hlx"/>
</dbReference>
<dbReference type="Pfam" id="PF01126">
    <property type="entry name" value="Heme_oxygenase"/>
    <property type="match status" value="1"/>
</dbReference>
<dbReference type="SUPFAM" id="SSF48613">
    <property type="entry name" value="Heme oxygenase-like"/>
    <property type="match status" value="1"/>
</dbReference>
<dbReference type="EMBL" id="JAERRJ010000009">
    <property type="protein sequence ID" value="MBL1077324.1"/>
    <property type="molecule type" value="Genomic_DNA"/>
</dbReference>
<dbReference type="Gene3D" id="1.20.910.10">
    <property type="entry name" value="Heme oxygenase-like"/>
    <property type="match status" value="1"/>
</dbReference>
<organism evidence="4 5">
    <name type="scientific">Nocardia acididurans</name>
    <dbReference type="NCBI Taxonomy" id="2802282"/>
    <lineage>
        <taxon>Bacteria</taxon>
        <taxon>Bacillati</taxon>
        <taxon>Actinomycetota</taxon>
        <taxon>Actinomycetes</taxon>
        <taxon>Mycobacteriales</taxon>
        <taxon>Nocardiaceae</taxon>
        <taxon>Nocardia</taxon>
    </lineage>
</organism>
<comment type="caution">
    <text evidence="4">The sequence shown here is derived from an EMBL/GenBank/DDBJ whole genome shotgun (WGS) entry which is preliminary data.</text>
</comment>
<evidence type="ECO:0000313" key="4">
    <source>
        <dbReference type="EMBL" id="MBL1077324.1"/>
    </source>
</evidence>
<reference evidence="4 5" key="1">
    <citation type="submission" date="2021-01" db="EMBL/GenBank/DDBJ databases">
        <title>WGS of actinomycetes isolated from Thailand.</title>
        <authorList>
            <person name="Thawai C."/>
        </authorList>
    </citation>
    <scope>NUCLEOTIDE SEQUENCE [LARGE SCALE GENOMIC DNA]</scope>
    <source>
        <strain evidence="4 5">LPG 2</strain>
    </source>
</reference>
<dbReference type="CDD" id="cd19165">
    <property type="entry name" value="HemeO"/>
    <property type="match status" value="1"/>
</dbReference>
<dbReference type="Proteomes" id="UP000602198">
    <property type="component" value="Unassembled WGS sequence"/>
</dbReference>
<name>A0ABS1M9S7_9NOCA</name>
<dbReference type="RefSeq" id="WP_201950372.1">
    <property type="nucleotide sequence ID" value="NZ_JAERRJ010000009.1"/>
</dbReference>
<keyword evidence="5" id="KW-1185">Reference proteome</keyword>
<proteinExistence type="predicted"/>
<dbReference type="PANTHER" id="PTHR10720:SF0">
    <property type="entry name" value="HEME OXYGENASE"/>
    <property type="match status" value="1"/>
</dbReference>
<dbReference type="PANTHER" id="PTHR10720">
    <property type="entry name" value="HEME OXYGENASE"/>
    <property type="match status" value="1"/>
</dbReference>
<evidence type="ECO:0000256" key="3">
    <source>
        <dbReference type="ARBA" id="ARBA00023004"/>
    </source>
</evidence>
<dbReference type="PIRSF" id="PIRSF000343">
    <property type="entry name" value="Haem_Oase"/>
    <property type="match status" value="1"/>
</dbReference>
<dbReference type="PRINTS" id="PR00088">
    <property type="entry name" value="HAEMOXYGNASE"/>
</dbReference>
<protein>
    <submittedName>
        <fullName evidence="4">Biliverdin-producing heme oxygenase</fullName>
    </submittedName>
</protein>
<sequence>MPLKTDTVDTKTPFSTLIRTATEQQHNEAEHSTFMRDMLTGNLGVQAFYRYTAQLWFVYDALEKHSAALAADPVAGPFVRSELDRLAAIELDLAYLGGPNWRDELVALPSTAAYAARVEECARTWPAGYVVHHYTRYLGDLSGGQVIRGTAEKLWDLPKKGDGVRFYVFDAITNPAAFKRDYRENLDRMPIDGPEVDRVLDEARLAFTMNTTMFQELGAEFSARN</sequence>
<accession>A0ABS1M9S7</accession>
<evidence type="ECO:0000256" key="2">
    <source>
        <dbReference type="ARBA" id="ARBA00022723"/>
    </source>
</evidence>